<evidence type="ECO:0000313" key="2">
    <source>
        <dbReference type="Proteomes" id="UP001163321"/>
    </source>
</evidence>
<reference evidence="1 2" key="1">
    <citation type="journal article" date="2022" name="bioRxiv">
        <title>The genome of the oomycete Peronosclerospora sorghi, a cosmopolitan pathogen of maize and sorghum, is inflated with dispersed pseudogenes.</title>
        <authorList>
            <person name="Fletcher K."/>
            <person name="Martin F."/>
            <person name="Isakeit T."/>
            <person name="Cavanaugh K."/>
            <person name="Magill C."/>
            <person name="Michelmore R."/>
        </authorList>
    </citation>
    <scope>NUCLEOTIDE SEQUENCE [LARGE SCALE GENOMIC DNA]</scope>
    <source>
        <strain evidence="1">P6</strain>
    </source>
</reference>
<sequence length="106" mass="11745">MVREHEPLDQEIQCYVDECRCDPNAREVAHEGEREQVLVPLENVLDVALSAVSEGALLGHARRGGDVASLYDRLVQTLEEWLLGRVTQVASDLVSERFGARCAVVS</sequence>
<dbReference type="EMBL" id="CM047583">
    <property type="protein sequence ID" value="KAI9912407.1"/>
    <property type="molecule type" value="Genomic_DNA"/>
</dbReference>
<organism evidence="1 2">
    <name type="scientific">Peronosclerospora sorghi</name>
    <dbReference type="NCBI Taxonomy" id="230839"/>
    <lineage>
        <taxon>Eukaryota</taxon>
        <taxon>Sar</taxon>
        <taxon>Stramenopiles</taxon>
        <taxon>Oomycota</taxon>
        <taxon>Peronosporomycetes</taxon>
        <taxon>Peronosporales</taxon>
        <taxon>Peronosporaceae</taxon>
        <taxon>Peronosclerospora</taxon>
    </lineage>
</organism>
<keyword evidence="2" id="KW-1185">Reference proteome</keyword>
<evidence type="ECO:0000313" key="1">
    <source>
        <dbReference type="EMBL" id="KAI9912407.1"/>
    </source>
</evidence>
<name>A0ACC0W1K8_9STRA</name>
<accession>A0ACC0W1K8</accession>
<proteinExistence type="predicted"/>
<dbReference type="Proteomes" id="UP001163321">
    <property type="component" value="Chromosome 4"/>
</dbReference>
<protein>
    <submittedName>
        <fullName evidence="1">Uncharacterized protein</fullName>
    </submittedName>
</protein>
<gene>
    <name evidence="1" type="ORF">PsorP6_005470</name>
</gene>
<comment type="caution">
    <text evidence="1">The sequence shown here is derived from an EMBL/GenBank/DDBJ whole genome shotgun (WGS) entry which is preliminary data.</text>
</comment>